<sequence>MSQSTGQDQFGVSKLKACDPQYKIVCEGFFAKNRKSQTRQCTDIFFSFGEEPPIDRWKLKCFSDSPCYGIRNEGSGNWATAKGGRVLGCPDFDENDSKWCIEFVLQCKGELAWTKGDDNLLYLTEFLGTSNQLFEIAFIGRDLDSKAGGEVVNP</sequence>
<gene>
    <name evidence="1" type="ORF">Agabi119p4_5280</name>
</gene>
<accession>A0A8H7KGD5</accession>
<name>A0A8H7KGD5_AGABI</name>
<proteinExistence type="predicted"/>
<dbReference type="EMBL" id="JABXXO010000007">
    <property type="protein sequence ID" value="KAF7773113.1"/>
    <property type="molecule type" value="Genomic_DNA"/>
</dbReference>
<organism evidence="1 2">
    <name type="scientific">Agaricus bisporus var. burnettii</name>
    <dbReference type="NCBI Taxonomy" id="192524"/>
    <lineage>
        <taxon>Eukaryota</taxon>
        <taxon>Fungi</taxon>
        <taxon>Dikarya</taxon>
        <taxon>Basidiomycota</taxon>
        <taxon>Agaricomycotina</taxon>
        <taxon>Agaricomycetes</taxon>
        <taxon>Agaricomycetidae</taxon>
        <taxon>Agaricales</taxon>
        <taxon>Agaricineae</taxon>
        <taxon>Agaricaceae</taxon>
        <taxon>Agaricus</taxon>
    </lineage>
</organism>
<evidence type="ECO:0000313" key="1">
    <source>
        <dbReference type="EMBL" id="KAF7773113.1"/>
    </source>
</evidence>
<dbReference type="Gene3D" id="2.80.10.50">
    <property type="match status" value="1"/>
</dbReference>
<evidence type="ECO:0000313" key="2">
    <source>
        <dbReference type="Proteomes" id="UP000629468"/>
    </source>
</evidence>
<comment type="caution">
    <text evidence="1">The sequence shown here is derived from an EMBL/GenBank/DDBJ whole genome shotgun (WGS) entry which is preliminary data.</text>
</comment>
<dbReference type="Proteomes" id="UP000629468">
    <property type="component" value="Unassembled WGS sequence"/>
</dbReference>
<reference evidence="1 2" key="1">
    <citation type="journal article" name="Sci. Rep.">
        <title>Telomere-to-telomere assembled and centromere annotated genomes of the two main subspecies of the button mushroom Agaricus bisporus reveal especially polymorphic chromosome ends.</title>
        <authorList>
            <person name="Sonnenberg A.S.M."/>
            <person name="Sedaghat-Telgerd N."/>
            <person name="Lavrijssen B."/>
            <person name="Ohm R.A."/>
            <person name="Hendrickx P.M."/>
            <person name="Scholtmeijer K."/>
            <person name="Baars J.J.P."/>
            <person name="van Peer A."/>
        </authorList>
    </citation>
    <scope>NUCLEOTIDE SEQUENCE [LARGE SCALE GENOMIC DNA]</scope>
    <source>
        <strain evidence="1 2">H119_p4</strain>
    </source>
</reference>
<protein>
    <submittedName>
        <fullName evidence="1">Uncharacterized protein</fullName>
    </submittedName>
</protein>
<dbReference type="AlphaFoldDB" id="A0A8H7KGD5"/>